<comment type="caution">
    <text evidence="2">The sequence shown here is derived from an EMBL/GenBank/DDBJ whole genome shotgun (WGS) entry which is preliminary data.</text>
</comment>
<sequence length="275" mass="29168">MRAVLSASRSAASALGRGQPALGWTMAVLALSLSAWLCALVLMGGMDEGPGTPLHNLPVFLAGWVVMLTAMMLPSELNYIAAFAAVLRSRDRASAARPSVMTSFVAGYGIAWVAYGLGAYLLDLAIRAVSPEMIAWNRAGPSLAGSVLIIAGLFQVSSLKQVCLTGCRTPLSFFARYWREGNFGAVTMGFRHGLVCVGCCWALMAVMFAVGAMSLTWMALLTLFMFAEKVLPKGQKLATPIASFLCVMGIWIAVSPGTAPLLKDPMMFASICRGL</sequence>
<name>B1FUI8_PARG4</name>
<dbReference type="OrthoDB" id="980055at2"/>
<keyword evidence="1" id="KW-0472">Membrane</keyword>
<accession>B1FUI8</accession>
<dbReference type="Proteomes" id="UP000005045">
    <property type="component" value="Unassembled WGS sequence"/>
</dbReference>
<reference evidence="2 3" key="1">
    <citation type="submission" date="2008-03" db="EMBL/GenBank/DDBJ databases">
        <title>Sequencing of the draft genome and assembly of Burkholderia graminis C4D1M.</title>
        <authorList>
            <consortium name="US DOE Joint Genome Institute (JGI-PGF)"/>
            <person name="Copeland A."/>
            <person name="Lucas S."/>
            <person name="Lapidus A."/>
            <person name="Glavina del Rio T."/>
            <person name="Dalin E."/>
            <person name="Tice H."/>
            <person name="Bruce D."/>
            <person name="Goodwin L."/>
            <person name="Pitluck S."/>
            <person name="Larimer F."/>
            <person name="Land M.L."/>
            <person name="Hauser L."/>
            <person name="Tiedje J."/>
            <person name="Richardson P."/>
        </authorList>
    </citation>
    <scope>NUCLEOTIDE SEQUENCE [LARGE SCALE GENOMIC DNA]</scope>
    <source>
        <strain evidence="3">ATCC 700544 / DSM 17151 / LMG 18924 / NCIMB 13744 / C4D1M</strain>
    </source>
</reference>
<keyword evidence="1" id="KW-0812">Transmembrane</keyword>
<evidence type="ECO:0000313" key="3">
    <source>
        <dbReference type="Proteomes" id="UP000005045"/>
    </source>
</evidence>
<keyword evidence="3" id="KW-1185">Reference proteome</keyword>
<dbReference type="InterPro" id="IPR018688">
    <property type="entry name" value="PpoB2-like"/>
</dbReference>
<gene>
    <name evidence="2" type="ORF">BgramDRAFT_0862</name>
</gene>
<feature type="transmembrane region" description="Helical" evidence="1">
    <location>
        <begin position="21"/>
        <end position="42"/>
    </location>
</feature>
<feature type="transmembrane region" description="Helical" evidence="1">
    <location>
        <begin position="62"/>
        <end position="87"/>
    </location>
</feature>
<dbReference type="Pfam" id="PF09948">
    <property type="entry name" value="PpoB2"/>
    <property type="match status" value="1"/>
</dbReference>
<protein>
    <recommendedName>
        <fullName evidence="4">Metal-binding integral membrane protein-like protein</fullName>
    </recommendedName>
</protein>
<feature type="transmembrane region" description="Helical" evidence="1">
    <location>
        <begin position="241"/>
        <end position="262"/>
    </location>
</feature>
<evidence type="ECO:0000256" key="1">
    <source>
        <dbReference type="SAM" id="Phobius"/>
    </source>
</evidence>
<dbReference type="AlphaFoldDB" id="B1FUI8"/>
<proteinExistence type="predicted"/>
<dbReference type="EMBL" id="ABLD01000002">
    <property type="protein sequence ID" value="EDT12298.1"/>
    <property type="molecule type" value="Genomic_DNA"/>
</dbReference>
<organism evidence="2 3">
    <name type="scientific">Paraburkholderia graminis (strain ATCC 700544 / DSM 17151 / LMG 18924 / NCIMB 13744 / C4D1M)</name>
    <dbReference type="NCBI Taxonomy" id="396598"/>
    <lineage>
        <taxon>Bacteria</taxon>
        <taxon>Pseudomonadati</taxon>
        <taxon>Pseudomonadota</taxon>
        <taxon>Betaproteobacteria</taxon>
        <taxon>Burkholderiales</taxon>
        <taxon>Burkholderiaceae</taxon>
        <taxon>Paraburkholderia</taxon>
    </lineage>
</organism>
<feature type="transmembrane region" description="Helical" evidence="1">
    <location>
        <begin position="99"/>
        <end position="122"/>
    </location>
</feature>
<evidence type="ECO:0000313" key="2">
    <source>
        <dbReference type="EMBL" id="EDT12298.1"/>
    </source>
</evidence>
<feature type="transmembrane region" description="Helical" evidence="1">
    <location>
        <begin position="134"/>
        <end position="154"/>
    </location>
</feature>
<evidence type="ECO:0008006" key="4">
    <source>
        <dbReference type="Google" id="ProtNLM"/>
    </source>
</evidence>
<keyword evidence="1" id="KW-1133">Transmembrane helix</keyword>
<feature type="transmembrane region" description="Helical" evidence="1">
    <location>
        <begin position="194"/>
        <end position="221"/>
    </location>
</feature>